<dbReference type="AlphaFoldDB" id="A0A1G1W346"/>
<reference evidence="9 10" key="1">
    <citation type="journal article" date="2016" name="Nat. Commun.">
        <title>Thousands of microbial genomes shed light on interconnected biogeochemical processes in an aquifer system.</title>
        <authorList>
            <person name="Anantharaman K."/>
            <person name="Brown C.T."/>
            <person name="Hug L.A."/>
            <person name="Sharon I."/>
            <person name="Castelle C.J."/>
            <person name="Probst A.J."/>
            <person name="Thomas B.C."/>
            <person name="Singh A."/>
            <person name="Wilkins M.J."/>
            <person name="Karaoz U."/>
            <person name="Brodie E.L."/>
            <person name="Williams K.H."/>
            <person name="Hubbard S.S."/>
            <person name="Banfield J.F."/>
        </authorList>
    </citation>
    <scope>NUCLEOTIDE SEQUENCE [LARGE SCALE GENOMIC DNA]</scope>
</reference>
<evidence type="ECO:0000256" key="2">
    <source>
        <dbReference type="ARBA" id="ARBA00021310"/>
    </source>
</evidence>
<organism evidence="9 10">
    <name type="scientific">Candidatus Chisholmbacteria bacterium RIFCSPLOWO2_01_FULL_49_14</name>
    <dbReference type="NCBI Taxonomy" id="1797593"/>
    <lineage>
        <taxon>Bacteria</taxon>
        <taxon>Candidatus Chisholmiibacteriota</taxon>
    </lineage>
</organism>
<evidence type="ECO:0000259" key="8">
    <source>
        <dbReference type="Pfam" id="PF11967"/>
    </source>
</evidence>
<evidence type="ECO:0000256" key="5">
    <source>
        <dbReference type="ARBA" id="ARBA00023204"/>
    </source>
</evidence>
<dbReference type="Gene3D" id="1.20.1440.120">
    <property type="entry name" value="Recombination protein O, C-terminal domain"/>
    <property type="match status" value="1"/>
</dbReference>
<keyword evidence="3 7" id="KW-0227">DNA damage</keyword>
<dbReference type="SUPFAM" id="SSF57863">
    <property type="entry name" value="ArfGap/RecO-like zinc finger"/>
    <property type="match status" value="1"/>
</dbReference>
<evidence type="ECO:0000256" key="4">
    <source>
        <dbReference type="ARBA" id="ARBA00023172"/>
    </source>
</evidence>
<dbReference type="GO" id="GO:0006310">
    <property type="term" value="P:DNA recombination"/>
    <property type="evidence" value="ECO:0007669"/>
    <property type="project" value="UniProtKB-UniRule"/>
</dbReference>
<dbReference type="HAMAP" id="MF_00201">
    <property type="entry name" value="RecO"/>
    <property type="match status" value="1"/>
</dbReference>
<accession>A0A1G1W346</accession>
<dbReference type="GO" id="GO:0006302">
    <property type="term" value="P:double-strand break repair"/>
    <property type="evidence" value="ECO:0007669"/>
    <property type="project" value="TreeGrafter"/>
</dbReference>
<dbReference type="Pfam" id="PF11967">
    <property type="entry name" value="RecO_N"/>
    <property type="match status" value="1"/>
</dbReference>
<comment type="caution">
    <text evidence="9">The sequence shown here is derived from an EMBL/GenBank/DDBJ whole genome shotgun (WGS) entry which is preliminary data.</text>
</comment>
<proteinExistence type="inferred from homology"/>
<evidence type="ECO:0000256" key="1">
    <source>
        <dbReference type="ARBA" id="ARBA00007452"/>
    </source>
</evidence>
<dbReference type="EMBL" id="MHCL01000007">
    <property type="protein sequence ID" value="OGY22014.1"/>
    <property type="molecule type" value="Genomic_DNA"/>
</dbReference>
<sequence length="181" mass="20435">MRTRSYKTEGIILHRVNLGEADRMLTILTKHMGKMRCIAKGVRKPTSRKSASVELFNRTSLFLIKGRNLDLLTQSETIENFPQLRTSLKAAKAAYHVAELVSLLTAENQENAKAYASLSVILRTINDQGHATRGQIADFEKELLIELGFGSPKQKSYAALTQFIESIIERRLKSVQIFRDV</sequence>
<dbReference type="InterPro" id="IPR003717">
    <property type="entry name" value="RecO"/>
</dbReference>
<name>A0A1G1W346_9BACT</name>
<dbReference type="InterPro" id="IPR012340">
    <property type="entry name" value="NA-bd_OB-fold"/>
</dbReference>
<comment type="similarity">
    <text evidence="1 7">Belongs to the RecO family.</text>
</comment>
<evidence type="ECO:0000256" key="6">
    <source>
        <dbReference type="ARBA" id="ARBA00033409"/>
    </source>
</evidence>
<dbReference type="Gene3D" id="2.40.50.140">
    <property type="entry name" value="Nucleic acid-binding proteins"/>
    <property type="match status" value="1"/>
</dbReference>
<dbReference type="Pfam" id="PF02565">
    <property type="entry name" value="RecO_C"/>
    <property type="match status" value="1"/>
</dbReference>
<evidence type="ECO:0000256" key="7">
    <source>
        <dbReference type="HAMAP-Rule" id="MF_00201"/>
    </source>
</evidence>
<feature type="domain" description="DNA replication/recombination mediator RecO N-terminal" evidence="8">
    <location>
        <begin position="5"/>
        <end position="81"/>
    </location>
</feature>
<keyword evidence="5 7" id="KW-0234">DNA repair</keyword>
<dbReference type="GO" id="GO:0043590">
    <property type="term" value="C:bacterial nucleoid"/>
    <property type="evidence" value="ECO:0007669"/>
    <property type="project" value="TreeGrafter"/>
</dbReference>
<dbReference type="InterPro" id="IPR042242">
    <property type="entry name" value="RecO_C"/>
</dbReference>
<evidence type="ECO:0000313" key="10">
    <source>
        <dbReference type="Proteomes" id="UP000176723"/>
    </source>
</evidence>
<evidence type="ECO:0000313" key="9">
    <source>
        <dbReference type="EMBL" id="OGY22014.1"/>
    </source>
</evidence>
<dbReference type="PANTHER" id="PTHR33991">
    <property type="entry name" value="DNA REPAIR PROTEIN RECO"/>
    <property type="match status" value="1"/>
</dbReference>
<dbReference type="NCBIfam" id="TIGR00613">
    <property type="entry name" value="reco"/>
    <property type="match status" value="1"/>
</dbReference>
<dbReference type="InterPro" id="IPR037278">
    <property type="entry name" value="ARFGAP/RecO"/>
</dbReference>
<protein>
    <recommendedName>
        <fullName evidence="2 7">DNA repair protein RecO</fullName>
    </recommendedName>
    <alternativeName>
        <fullName evidence="6 7">Recombination protein O</fullName>
    </alternativeName>
</protein>
<dbReference type="PANTHER" id="PTHR33991:SF1">
    <property type="entry name" value="DNA REPAIR PROTEIN RECO"/>
    <property type="match status" value="1"/>
</dbReference>
<gene>
    <name evidence="7" type="primary">recO</name>
    <name evidence="9" type="ORF">A3A65_03150</name>
</gene>
<comment type="function">
    <text evidence="7">Involved in DNA repair and RecF pathway recombination.</text>
</comment>
<evidence type="ECO:0000256" key="3">
    <source>
        <dbReference type="ARBA" id="ARBA00022763"/>
    </source>
</evidence>
<dbReference type="Proteomes" id="UP000176723">
    <property type="component" value="Unassembled WGS sequence"/>
</dbReference>
<dbReference type="InterPro" id="IPR022572">
    <property type="entry name" value="DNA_rep/recomb_RecO_N"/>
</dbReference>
<dbReference type="SUPFAM" id="SSF50249">
    <property type="entry name" value="Nucleic acid-binding proteins"/>
    <property type="match status" value="1"/>
</dbReference>
<dbReference type="STRING" id="1797593.A3A65_03150"/>
<keyword evidence="4 7" id="KW-0233">DNA recombination</keyword>